<comment type="caution">
    <text evidence="1">The sequence shown here is derived from an EMBL/GenBank/DDBJ whole genome shotgun (WGS) entry which is preliminary data.</text>
</comment>
<proteinExistence type="predicted"/>
<gene>
    <name evidence="1" type="ORF">Amon01_000622400</name>
</gene>
<name>A0A9W6Z2U1_AMBMO</name>
<dbReference type="EMBL" id="BSXU01003848">
    <property type="protein sequence ID" value="GMG40480.1"/>
    <property type="molecule type" value="Genomic_DNA"/>
</dbReference>
<dbReference type="Proteomes" id="UP001165063">
    <property type="component" value="Unassembled WGS sequence"/>
</dbReference>
<accession>A0A9W6Z2U1</accession>
<organism evidence="1 2">
    <name type="scientific">Ambrosiozyma monospora</name>
    <name type="common">Yeast</name>
    <name type="synonym">Endomycopsis monosporus</name>
    <dbReference type="NCBI Taxonomy" id="43982"/>
    <lineage>
        <taxon>Eukaryota</taxon>
        <taxon>Fungi</taxon>
        <taxon>Dikarya</taxon>
        <taxon>Ascomycota</taxon>
        <taxon>Saccharomycotina</taxon>
        <taxon>Pichiomycetes</taxon>
        <taxon>Pichiales</taxon>
        <taxon>Pichiaceae</taxon>
        <taxon>Ambrosiozyma</taxon>
    </lineage>
</organism>
<evidence type="ECO:0000313" key="2">
    <source>
        <dbReference type="Proteomes" id="UP001165063"/>
    </source>
</evidence>
<evidence type="ECO:0000313" key="1">
    <source>
        <dbReference type="EMBL" id="GMG40480.1"/>
    </source>
</evidence>
<protein>
    <submittedName>
        <fullName evidence="1">Unnamed protein product</fullName>
    </submittedName>
</protein>
<sequence>MLLLSKPPWTTLILGVSSASFAISTYVNYRQYIAVARPLQTPKDVIFKGSLTPGSNDDGGACGDDRGVEKEMEKNKDGKIIKFGQRLAIVGLVNGCVDFIKDLCVWKFGLLERVWKLSCWLTLRFTRHFRGGDISAASAGAGFELGSGIIGGGGHGIINSMVFLGIYSIINFIPDFTLNYFTFCAIRDFNISSKLKETVTKQCSEQSQKSRKSKKKARSKAKKQAIAAQTHATREWLGDQLLNFIVNLAFNTALSSIVLKLVDWFESSTSLISLSSVNLGITIERGLQIMGGVVCVVNLTSFLYNQASNGRLIKY</sequence>
<keyword evidence="2" id="KW-1185">Reference proteome</keyword>
<dbReference type="AlphaFoldDB" id="A0A9W6Z2U1"/>
<reference evidence="1" key="1">
    <citation type="submission" date="2023-04" db="EMBL/GenBank/DDBJ databases">
        <title>Ambrosiozyma monospora NBRC 1965.</title>
        <authorList>
            <person name="Ichikawa N."/>
            <person name="Sato H."/>
            <person name="Tonouchi N."/>
        </authorList>
    </citation>
    <scope>NUCLEOTIDE SEQUENCE</scope>
    <source>
        <strain evidence="1">NBRC 1965</strain>
    </source>
</reference>